<feature type="coiled-coil region" evidence="1">
    <location>
        <begin position="226"/>
        <end position="334"/>
    </location>
</feature>
<proteinExistence type="predicted"/>
<organism evidence="4 5">
    <name type="scientific">Thermohalobacter berrensis</name>
    <dbReference type="NCBI Taxonomy" id="99594"/>
    <lineage>
        <taxon>Bacteria</taxon>
        <taxon>Bacillati</taxon>
        <taxon>Bacillota</taxon>
        <taxon>Tissierellia</taxon>
        <taxon>Tissierellales</taxon>
        <taxon>Thermohalobacteraceae</taxon>
        <taxon>Thermohalobacter</taxon>
    </lineage>
</organism>
<sequence>MIIEELILSAFGKFKGKHLKLKDGLNVIYGNNEAGKTTIHKFIEGMFYGFFKPYTKRKLYTDDYHKYLPWDCNEYKGILKYRYKDSIYRIERNFMKRNDEVKIYDDKTGEDVTHMFEYDNVTRLHNPASLHLGLNSIVYNNTVSIKQLGNKTEESLAKEVKDSLINLGGSLDEDISIKRVLERLDKKIEDIGTENRIKTSPYGKLVNDLNKLYEKRDETRKIYDNIKIYQERLNIVSKELDSLLSKRDKVKDKVSLIDGLKTKKRYLEGKKLYDEIEKLKEEILKLEEYKNINGDDYTETLRLDDRIKELEKNLNEAKKEHNNLLDGLNDIEKEIEKLKYFEDIEDDEIDNVMSNFNILMEKEEKVKSIDEEIKKYKEELDKTNCKKEFNNIEKDFYEHEAKEEERNKLIYSKNESKNILLESKLGEKKRSLKRLNIFVGVSGIGMILLSILGFLINPLILTANIIPLGTLLYSIVKSKTLKSDINSLVKQVEETKKRKYEIEQKVNKLEEEMKNILRKHGCLSKAELTRKFNEYNRNNNLQNNITIIKRLENQKKELGKEIENLKGFINKYLTLVGLKEEINLENIMQVRNMYKEYTKLKNRKTQIIEAKEKLSKSVEEINQKHLDTKEKYKEIISKNKSKNIQEFKEKLNKKNRYIEICQSLKNKEELLNRVLDNEDLETLEHRAKEFMDIDTKDIEELDEELDREFFINKLEELEREISRQKEEKTRLEEKIKNLTSNTEPLVDIEEEIIRKTKLKRDFERKIKALNIARDTINRISKEIQSDFAPKLNKKVGTIIEKITNGKYNEVKITDSIDIKAVNPHGANLIDIEKLSGGTIDQFYFATRFGIIDIIRGDNNLPLILDDCFVQYDNKRLYNILSFLIKESNKRQIILFTCHKREKEVLDKINTDYNFIEIG</sequence>
<name>A0A419SZG0_9FIRM</name>
<dbReference type="OrthoDB" id="9764467at2"/>
<evidence type="ECO:0000313" key="4">
    <source>
        <dbReference type="EMBL" id="RKD30559.1"/>
    </source>
</evidence>
<keyword evidence="2" id="KW-0812">Transmembrane</keyword>
<evidence type="ECO:0000256" key="2">
    <source>
        <dbReference type="SAM" id="Phobius"/>
    </source>
</evidence>
<feature type="transmembrane region" description="Helical" evidence="2">
    <location>
        <begin position="435"/>
        <end position="453"/>
    </location>
</feature>
<feature type="coiled-coil region" evidence="1">
    <location>
        <begin position="478"/>
        <end position="568"/>
    </location>
</feature>
<dbReference type="Pfam" id="PF13514">
    <property type="entry name" value="AAA_27"/>
    <property type="match status" value="1"/>
</dbReference>
<feature type="coiled-coil region" evidence="1">
    <location>
        <begin position="359"/>
        <end position="393"/>
    </location>
</feature>
<dbReference type="SUPFAM" id="SSF52540">
    <property type="entry name" value="P-loop containing nucleoside triphosphate hydrolases"/>
    <property type="match status" value="1"/>
</dbReference>
<comment type="caution">
    <text evidence="4">The sequence shown here is derived from an EMBL/GenBank/DDBJ whole genome shotgun (WGS) entry which is preliminary data.</text>
</comment>
<feature type="coiled-coil region" evidence="1">
    <location>
        <begin position="707"/>
        <end position="741"/>
    </location>
</feature>
<keyword evidence="2" id="KW-1133">Transmembrane helix</keyword>
<keyword evidence="5" id="KW-1185">Reference proteome</keyword>
<dbReference type="AlphaFoldDB" id="A0A419SZG0"/>
<dbReference type="Proteomes" id="UP000284177">
    <property type="component" value="Unassembled WGS sequence"/>
</dbReference>
<protein>
    <recommendedName>
        <fullName evidence="3">YhaN AAA domain-containing protein</fullName>
    </recommendedName>
</protein>
<evidence type="ECO:0000313" key="5">
    <source>
        <dbReference type="Proteomes" id="UP000284177"/>
    </source>
</evidence>
<keyword evidence="2" id="KW-0472">Membrane</keyword>
<evidence type="ECO:0000256" key="1">
    <source>
        <dbReference type="SAM" id="Coils"/>
    </source>
</evidence>
<dbReference type="Gene3D" id="3.40.50.300">
    <property type="entry name" value="P-loop containing nucleotide triphosphate hydrolases"/>
    <property type="match status" value="2"/>
</dbReference>
<evidence type="ECO:0000259" key="3">
    <source>
        <dbReference type="Pfam" id="PF13514"/>
    </source>
</evidence>
<dbReference type="RefSeq" id="WP_120170027.1">
    <property type="nucleotide sequence ID" value="NZ_MCIB01000034.1"/>
</dbReference>
<gene>
    <name evidence="4" type="ORF">BET03_04275</name>
</gene>
<dbReference type="PANTHER" id="PTHR41259">
    <property type="entry name" value="DOUBLE-STRAND BREAK REPAIR RAD50 ATPASE, PUTATIVE-RELATED"/>
    <property type="match status" value="1"/>
</dbReference>
<dbReference type="PANTHER" id="PTHR41259:SF1">
    <property type="entry name" value="DOUBLE-STRAND BREAK REPAIR RAD50 ATPASE, PUTATIVE-RELATED"/>
    <property type="match status" value="1"/>
</dbReference>
<keyword evidence="1" id="KW-0175">Coiled coil</keyword>
<feature type="domain" description="YhaN AAA" evidence="3">
    <location>
        <begin position="1"/>
        <end position="52"/>
    </location>
</feature>
<dbReference type="InterPro" id="IPR027417">
    <property type="entry name" value="P-loop_NTPase"/>
</dbReference>
<dbReference type="EMBL" id="MCIB01000034">
    <property type="protein sequence ID" value="RKD30559.1"/>
    <property type="molecule type" value="Genomic_DNA"/>
</dbReference>
<accession>A0A419SZG0</accession>
<reference evidence="4 5" key="1">
    <citation type="submission" date="2016-08" db="EMBL/GenBank/DDBJ databases">
        <title>Novel Firmicutes and Novel Genomes.</title>
        <authorList>
            <person name="Poppleton D.I."/>
            <person name="Gribaldo S."/>
        </authorList>
    </citation>
    <scope>NUCLEOTIDE SEQUENCE [LARGE SCALE GENOMIC DNA]</scope>
    <source>
        <strain evidence="4 5">CTT3</strain>
    </source>
</reference>
<dbReference type="InterPro" id="IPR038734">
    <property type="entry name" value="YhaN_AAA"/>
</dbReference>